<sequence>MVPRSRRRQTPTTVAKLFRVAPSASQKGGSREWQRRVAPGALCSAAPSEARLRRGGDRDVDFCAPPGHGLVNPPFAAAACGTRVFFVPLNQKLTRLRFIFQRESWHSEFRV</sequence>
<accession>A0AAV7WFA7</accession>
<keyword evidence="2" id="KW-1185">Reference proteome</keyword>
<dbReference type="Proteomes" id="UP001066276">
    <property type="component" value="Chromosome 1_2"/>
</dbReference>
<reference evidence="1" key="1">
    <citation type="journal article" date="2022" name="bioRxiv">
        <title>Sequencing and chromosome-scale assembly of the giantPleurodeles waltlgenome.</title>
        <authorList>
            <person name="Brown T."/>
            <person name="Elewa A."/>
            <person name="Iarovenko S."/>
            <person name="Subramanian E."/>
            <person name="Araus A.J."/>
            <person name="Petzold A."/>
            <person name="Susuki M."/>
            <person name="Suzuki K.-i.T."/>
            <person name="Hayashi T."/>
            <person name="Toyoda A."/>
            <person name="Oliveira C."/>
            <person name="Osipova E."/>
            <person name="Leigh N.D."/>
            <person name="Simon A."/>
            <person name="Yun M.H."/>
        </authorList>
    </citation>
    <scope>NUCLEOTIDE SEQUENCE</scope>
    <source>
        <strain evidence="1">20211129_DDA</strain>
        <tissue evidence="1">Liver</tissue>
    </source>
</reference>
<gene>
    <name evidence="1" type="ORF">NDU88_006337</name>
</gene>
<dbReference type="EMBL" id="JANPWB010000002">
    <property type="protein sequence ID" value="KAJ1210975.1"/>
    <property type="molecule type" value="Genomic_DNA"/>
</dbReference>
<protein>
    <submittedName>
        <fullName evidence="1">Uncharacterized protein</fullName>
    </submittedName>
</protein>
<evidence type="ECO:0000313" key="1">
    <source>
        <dbReference type="EMBL" id="KAJ1210975.1"/>
    </source>
</evidence>
<comment type="caution">
    <text evidence="1">The sequence shown here is derived from an EMBL/GenBank/DDBJ whole genome shotgun (WGS) entry which is preliminary data.</text>
</comment>
<dbReference type="AlphaFoldDB" id="A0AAV7WFA7"/>
<evidence type="ECO:0000313" key="2">
    <source>
        <dbReference type="Proteomes" id="UP001066276"/>
    </source>
</evidence>
<proteinExistence type="predicted"/>
<organism evidence="1 2">
    <name type="scientific">Pleurodeles waltl</name>
    <name type="common">Iberian ribbed newt</name>
    <dbReference type="NCBI Taxonomy" id="8319"/>
    <lineage>
        <taxon>Eukaryota</taxon>
        <taxon>Metazoa</taxon>
        <taxon>Chordata</taxon>
        <taxon>Craniata</taxon>
        <taxon>Vertebrata</taxon>
        <taxon>Euteleostomi</taxon>
        <taxon>Amphibia</taxon>
        <taxon>Batrachia</taxon>
        <taxon>Caudata</taxon>
        <taxon>Salamandroidea</taxon>
        <taxon>Salamandridae</taxon>
        <taxon>Pleurodelinae</taxon>
        <taxon>Pleurodeles</taxon>
    </lineage>
</organism>
<name>A0AAV7WFA7_PLEWA</name>